<reference evidence="2" key="1">
    <citation type="submission" date="2021-04" db="EMBL/GenBank/DDBJ databases">
        <authorList>
            <person name="Tunstrom K."/>
        </authorList>
    </citation>
    <scope>NUCLEOTIDE SEQUENCE</scope>
</reference>
<dbReference type="Proteomes" id="UP000691718">
    <property type="component" value="Unassembled WGS sequence"/>
</dbReference>
<feature type="compositionally biased region" description="Basic residues" evidence="1">
    <location>
        <begin position="94"/>
        <end position="105"/>
    </location>
</feature>
<keyword evidence="3" id="KW-1185">Reference proteome</keyword>
<organism evidence="2 3">
    <name type="scientific">Parnassius apollo</name>
    <name type="common">Apollo butterfly</name>
    <name type="synonym">Papilio apollo</name>
    <dbReference type="NCBI Taxonomy" id="110799"/>
    <lineage>
        <taxon>Eukaryota</taxon>
        <taxon>Metazoa</taxon>
        <taxon>Ecdysozoa</taxon>
        <taxon>Arthropoda</taxon>
        <taxon>Hexapoda</taxon>
        <taxon>Insecta</taxon>
        <taxon>Pterygota</taxon>
        <taxon>Neoptera</taxon>
        <taxon>Endopterygota</taxon>
        <taxon>Lepidoptera</taxon>
        <taxon>Glossata</taxon>
        <taxon>Ditrysia</taxon>
        <taxon>Papilionoidea</taxon>
        <taxon>Papilionidae</taxon>
        <taxon>Parnassiinae</taxon>
        <taxon>Parnassini</taxon>
        <taxon>Parnassius</taxon>
        <taxon>Parnassius</taxon>
    </lineage>
</organism>
<proteinExistence type="predicted"/>
<feature type="region of interest" description="Disordered" evidence="1">
    <location>
        <begin position="93"/>
        <end position="112"/>
    </location>
</feature>
<comment type="caution">
    <text evidence="2">The sequence shown here is derived from an EMBL/GenBank/DDBJ whole genome shotgun (WGS) entry which is preliminary data.</text>
</comment>
<accession>A0A8S3WR72</accession>
<name>A0A8S3WR72_PARAO</name>
<feature type="compositionally biased region" description="Basic residues" evidence="1">
    <location>
        <begin position="58"/>
        <end position="70"/>
    </location>
</feature>
<feature type="region of interest" description="Disordered" evidence="1">
    <location>
        <begin position="1"/>
        <end position="70"/>
    </location>
</feature>
<dbReference type="AlphaFoldDB" id="A0A8S3WR72"/>
<dbReference type="OrthoDB" id="6375801at2759"/>
<feature type="compositionally biased region" description="Polar residues" evidence="1">
    <location>
        <begin position="14"/>
        <end position="56"/>
    </location>
</feature>
<gene>
    <name evidence="2" type="ORF">PAPOLLO_LOCUS8535</name>
</gene>
<protein>
    <submittedName>
        <fullName evidence="2">(apollo) hypothetical protein</fullName>
    </submittedName>
</protein>
<sequence length="265" mass="30479">MHTPESSPGIMTPRSRTPTPLGTNQVLPRVLSSNHHLSTPQLLNPHESSPGSTTSLAKRGRKQVKRNRTKLFRENQRLKEKIEEINKKYEKYKNRYNRGKQKGSKNKNDDCKSQDKYNILVKAIKKLKSRKEKIAIQKIFEKEVKCSRKKMQIIKECLNVDQGYIRKKQPKLRKKSWRGKGAADGVGGFLKRTADQLVARGQDIAEASIFYSALKDISKIIMHFITDEDINIRSMEIPDNVLLLPGTMKVHQVSLKRKDFSNIET</sequence>
<evidence type="ECO:0000313" key="2">
    <source>
        <dbReference type="EMBL" id="CAG4972017.1"/>
    </source>
</evidence>
<evidence type="ECO:0000256" key="1">
    <source>
        <dbReference type="SAM" id="MobiDB-lite"/>
    </source>
</evidence>
<dbReference type="EMBL" id="CAJQZP010000610">
    <property type="protein sequence ID" value="CAG4972017.1"/>
    <property type="molecule type" value="Genomic_DNA"/>
</dbReference>
<evidence type="ECO:0000313" key="3">
    <source>
        <dbReference type="Proteomes" id="UP000691718"/>
    </source>
</evidence>